<dbReference type="Proteomes" id="UP001458880">
    <property type="component" value="Unassembled WGS sequence"/>
</dbReference>
<dbReference type="EMBL" id="JASPKY010000117">
    <property type="protein sequence ID" value="KAK9736209.1"/>
    <property type="molecule type" value="Genomic_DNA"/>
</dbReference>
<name>A0AAW1LR43_POPJA</name>
<dbReference type="AlphaFoldDB" id="A0AAW1LR43"/>
<sequence length="103" mass="11708">MYRTPPKSGTPYANTPLPDSPTTKYIEATASQEETNTHPNNDDTLTPRDPQNSPGTDNLTDEEIMMQIKKLQRLLEKRRKNKPVKRNLYQNLSSDDDDCSLTA</sequence>
<feature type="region of interest" description="Disordered" evidence="1">
    <location>
        <begin position="75"/>
        <end position="103"/>
    </location>
</feature>
<feature type="compositionally biased region" description="Polar residues" evidence="1">
    <location>
        <begin position="29"/>
        <end position="58"/>
    </location>
</feature>
<feature type="compositionally biased region" description="Basic residues" evidence="1">
    <location>
        <begin position="75"/>
        <end position="85"/>
    </location>
</feature>
<reference evidence="2 3" key="1">
    <citation type="journal article" date="2024" name="BMC Genomics">
        <title>De novo assembly and annotation of Popillia japonica's genome with initial clues to its potential as an invasive pest.</title>
        <authorList>
            <person name="Cucini C."/>
            <person name="Boschi S."/>
            <person name="Funari R."/>
            <person name="Cardaioli E."/>
            <person name="Iannotti N."/>
            <person name="Marturano G."/>
            <person name="Paoli F."/>
            <person name="Bruttini M."/>
            <person name="Carapelli A."/>
            <person name="Frati F."/>
            <person name="Nardi F."/>
        </authorList>
    </citation>
    <scope>NUCLEOTIDE SEQUENCE [LARGE SCALE GENOMIC DNA]</scope>
    <source>
        <strain evidence="2">DMR45628</strain>
    </source>
</reference>
<organism evidence="2 3">
    <name type="scientific">Popillia japonica</name>
    <name type="common">Japanese beetle</name>
    <dbReference type="NCBI Taxonomy" id="7064"/>
    <lineage>
        <taxon>Eukaryota</taxon>
        <taxon>Metazoa</taxon>
        <taxon>Ecdysozoa</taxon>
        <taxon>Arthropoda</taxon>
        <taxon>Hexapoda</taxon>
        <taxon>Insecta</taxon>
        <taxon>Pterygota</taxon>
        <taxon>Neoptera</taxon>
        <taxon>Endopterygota</taxon>
        <taxon>Coleoptera</taxon>
        <taxon>Polyphaga</taxon>
        <taxon>Scarabaeiformia</taxon>
        <taxon>Scarabaeidae</taxon>
        <taxon>Rutelinae</taxon>
        <taxon>Popillia</taxon>
    </lineage>
</organism>
<feature type="region of interest" description="Disordered" evidence="1">
    <location>
        <begin position="1"/>
        <end position="63"/>
    </location>
</feature>
<evidence type="ECO:0000256" key="1">
    <source>
        <dbReference type="SAM" id="MobiDB-lite"/>
    </source>
</evidence>
<proteinExistence type="predicted"/>
<gene>
    <name evidence="2" type="ORF">QE152_g12681</name>
</gene>
<evidence type="ECO:0000313" key="3">
    <source>
        <dbReference type="Proteomes" id="UP001458880"/>
    </source>
</evidence>
<protein>
    <submittedName>
        <fullName evidence="2">Uncharacterized protein</fullName>
    </submittedName>
</protein>
<comment type="caution">
    <text evidence="2">The sequence shown here is derived from an EMBL/GenBank/DDBJ whole genome shotgun (WGS) entry which is preliminary data.</text>
</comment>
<evidence type="ECO:0000313" key="2">
    <source>
        <dbReference type="EMBL" id="KAK9736209.1"/>
    </source>
</evidence>
<keyword evidence="3" id="KW-1185">Reference proteome</keyword>
<accession>A0AAW1LR43</accession>
<feature type="compositionally biased region" description="Acidic residues" evidence="1">
    <location>
        <begin position="94"/>
        <end position="103"/>
    </location>
</feature>